<dbReference type="SMART" id="SM00062">
    <property type="entry name" value="PBPb"/>
    <property type="match status" value="1"/>
</dbReference>
<feature type="chain" id="PRO_5047173886" evidence="3">
    <location>
        <begin position="20"/>
        <end position="256"/>
    </location>
</feature>
<dbReference type="PANTHER" id="PTHR35936">
    <property type="entry name" value="MEMBRANE-BOUND LYTIC MUREIN TRANSGLYCOSYLASE F"/>
    <property type="match status" value="1"/>
</dbReference>
<evidence type="ECO:0000256" key="1">
    <source>
        <dbReference type="ARBA" id="ARBA00010333"/>
    </source>
</evidence>
<evidence type="ECO:0000313" key="5">
    <source>
        <dbReference type="EMBL" id="MCA6063900.1"/>
    </source>
</evidence>
<evidence type="ECO:0000256" key="2">
    <source>
        <dbReference type="ARBA" id="ARBA00022729"/>
    </source>
</evidence>
<protein>
    <submittedName>
        <fullName evidence="5">Transporter substrate-binding domain-containing protein</fullName>
    </submittedName>
</protein>
<comment type="similarity">
    <text evidence="1">Belongs to the bacterial solute-binding protein 3 family.</text>
</comment>
<reference evidence="5 6" key="1">
    <citation type="submission" date="2020-12" db="EMBL/GenBank/DDBJ databases">
        <title>Novel Thalassolituus-related marine hydrocarbonoclastic bacteria mediated algae-derived hydrocarbons mineralization in twilight zone of the northern South China Sea.</title>
        <authorList>
            <person name="Dong C."/>
        </authorList>
    </citation>
    <scope>NUCLEOTIDE SEQUENCE [LARGE SCALE GENOMIC DNA]</scope>
    <source>
        <strain evidence="5 6">IMCC1826</strain>
    </source>
</reference>
<dbReference type="RefSeq" id="WP_225674359.1">
    <property type="nucleotide sequence ID" value="NZ_JAEDAH010000046.1"/>
</dbReference>
<feature type="domain" description="Solute-binding protein family 3/N-terminal" evidence="4">
    <location>
        <begin position="23"/>
        <end position="249"/>
    </location>
</feature>
<dbReference type="Gene3D" id="3.40.190.10">
    <property type="entry name" value="Periplasmic binding protein-like II"/>
    <property type="match status" value="2"/>
</dbReference>
<dbReference type="InterPro" id="IPR001638">
    <property type="entry name" value="Solute-binding_3/MltF_N"/>
</dbReference>
<evidence type="ECO:0000256" key="3">
    <source>
        <dbReference type="SAM" id="SignalP"/>
    </source>
</evidence>
<organism evidence="5 6">
    <name type="scientific">Thalassolituus marinus</name>
    <dbReference type="NCBI Taxonomy" id="671053"/>
    <lineage>
        <taxon>Bacteria</taxon>
        <taxon>Pseudomonadati</taxon>
        <taxon>Pseudomonadota</taxon>
        <taxon>Gammaproteobacteria</taxon>
        <taxon>Oceanospirillales</taxon>
        <taxon>Oceanospirillaceae</taxon>
        <taxon>Thalassolituus</taxon>
    </lineage>
</organism>
<evidence type="ECO:0000259" key="4">
    <source>
        <dbReference type="SMART" id="SM00062"/>
    </source>
</evidence>
<dbReference type="EMBL" id="JAEDAH010000046">
    <property type="protein sequence ID" value="MCA6063900.1"/>
    <property type="molecule type" value="Genomic_DNA"/>
</dbReference>
<feature type="signal peptide" evidence="3">
    <location>
        <begin position="1"/>
        <end position="19"/>
    </location>
</feature>
<dbReference type="PANTHER" id="PTHR35936:SF6">
    <property type="entry name" value="AMINO ACID ABC TRANSPORTER SUBSTRATE-BINDING PAAT FAMILY PROTEIN"/>
    <property type="match status" value="1"/>
</dbReference>
<accession>A0ABS7ZTM1</accession>
<proteinExistence type="inferred from homology"/>
<keyword evidence="6" id="KW-1185">Reference proteome</keyword>
<sequence>MRELFSAFLLLCIPLFARADCTALTASGNAEYPPYLWHAADNTDALDGAITQLMTTLGERIGIPVQVQFVGPWGRTQEEVANGNIDLIAGAFYTKARSERMDYLRPAFQETRSVLWVRNNNVFDFRDFSDLVGKRGVTVINNSFGQAFDEYAREHLSILQVGGFEQALRMISNGRVDYLLYEEQPGLAYIERAQITNLQMLEVPVSREPLYLTMSLKSACNTPELKQRISAELQKMNQEGLMAHYLAQARMRWQQR</sequence>
<keyword evidence="2 3" id="KW-0732">Signal</keyword>
<gene>
    <name evidence="5" type="ORF">I9W95_09800</name>
</gene>
<evidence type="ECO:0000313" key="6">
    <source>
        <dbReference type="Proteomes" id="UP000714380"/>
    </source>
</evidence>
<dbReference type="Pfam" id="PF00497">
    <property type="entry name" value="SBP_bac_3"/>
    <property type="match status" value="1"/>
</dbReference>
<comment type="caution">
    <text evidence="5">The sequence shown here is derived from an EMBL/GenBank/DDBJ whole genome shotgun (WGS) entry which is preliminary data.</text>
</comment>
<name>A0ABS7ZTM1_9GAMM</name>
<dbReference type="Proteomes" id="UP000714380">
    <property type="component" value="Unassembled WGS sequence"/>
</dbReference>
<dbReference type="SUPFAM" id="SSF53850">
    <property type="entry name" value="Periplasmic binding protein-like II"/>
    <property type="match status" value="1"/>
</dbReference>